<dbReference type="CDD" id="cd18595">
    <property type="entry name" value="ABC_6TM_MRP1_2_3_6_D1_like"/>
    <property type="match status" value="1"/>
</dbReference>
<dbReference type="FunFam" id="3.40.50.300:FF:000997">
    <property type="entry name" value="Multidrug resistance-associated protein 1"/>
    <property type="match status" value="1"/>
</dbReference>
<evidence type="ECO:0000256" key="12">
    <source>
        <dbReference type="ARBA" id="ARBA00023204"/>
    </source>
</evidence>
<dbReference type="EMBL" id="JABXBU010000030">
    <property type="protein sequence ID" value="KAF8785843.1"/>
    <property type="molecule type" value="Genomic_DNA"/>
</dbReference>
<feature type="domain" description="ABC transporter" evidence="20">
    <location>
        <begin position="990"/>
        <end position="1214"/>
    </location>
</feature>
<sequence>MLITLKTLQEDLFTVEVDPTQTVRHFKENIEKVRGDAFPAKYTKLMYAGKFLHDTKRVCDYDLEEKKFVILVVKKPRRPVIKEEEPDPLESTSMDASSSSSAERDRILCAEHEQLVQHIVELGFSREDVERALCASFNNPDRAVDYLFNRIDPGPSRSNPPSASQSRPTEDPNDISDANLLRHMTRPDPPNPRESILPSQDRIFELFTEALAEYQNHTTREHDRSREPDPELLAQVSQNYAEMGGAVGMDPRSAFESMNSAAMSAEDIPSGLFSGSDGMFDIFTDALGGAAAGIGMTGTLMDRDHEAIERLKQLGFSDNKVVEAYLVCDRDENAAADYLFSQKRQEHVEKHYVDLLLNLGRFTRSKSDTPKSMNKNFSLTGCVVQYLIDDRRERCCHTMDNFCGESFWDINKTWHAEVPDFSSCFQDIVLVTAPCSLFSLFFLLSLWSLVNRSSLSPLPWTWLNITKSVLSLSLLLINAVWCGILFHENISYESVPHTALLSSSSKVIVYLLVMILMLMHKSRGITTSTLLTIFWIVFSVCGILLHRSALLQYFMSEIKPPSVIFALEMMYYPLIYIQLVLSAFTDKKGVESLKDGNVLDEVSFLSFVSYSWFNEVVFKSRKQILTVSDLSFLSARLTAQHVYKTFSNNWKLLVNAAELHSKSLVWALLKSFWVWIVAGTVLEVFFVFMLFLPPLILDRIIDFVHHDHYSWRGHLFALMIFLTIFIGKIMQNSSIFLLIISGVQLKSALMGAVYRKNLLISESIRKMYSSGTLMNLVSVDVERIEYFTYHCASLISSPIKIIVIIFIMWQYIGPSCLAGVLVMVVSFPIAIYASTVNERYSEEQMEKKDLRLKYMGEILNGIKILKLYAWEIAFSTKVSDSRKAELKLIHLSQLCRVAISFVFFCTPFMVSLASFATYLLVDSRNVLDPTKAFVSLTLMDQLRYALFEIPEALAELIQSKIALERIRKFLITENMNPNIIGSNPEKGETITVKSATFSWGIGSNPTLMDITLRIRRGSLYAVIGPVGSGKSSLISALLGEMHKLSGAADLKGSIAYVPQQAWILNRSVRENILLAKHIREEKYHKILDKCCLRPDLEILPAGDATEIGEKGVNLSGGQKQRISIARAVYQDKDIYLLDDPLSAVDVHVRKSLFDDVIGNEGLLRRKTRILVTHDVSLLHKVDTIITMKDGRIAEIGSYYELLKRGESFTSFVREHTNTKTMEENLKRAPRTRQDSTTSNEDILCSEVSEHSGPLANSAGEPANVKTSEESKRQISRPFSRFLSTEPRTSFDQALSEDNLSMSQKGDYCKENEYKLTEDEKMEIGGVNAQIYWEYVKHAGLHVFFCAMLGYMLFVAFETGGNIWLSEWTAQGLHNGTQDKSSTTTGLSVYGILGFAQAVSVVIGSAILVYGTVKASERYHKNLLASIIRAPMSFFDQTPMGRIMNRFSTDMDIMDIQIYPILDAWFHCLLYSLASFIVIGMNTPIFLVILLPIGVAYYIIQGVSSICAYKVREEFTKNFEEKLNIHMLCNFNTISCNRWLQFWLDLLGCLIVLIATLLAIQARYTLGPAVVALMITYALSVTDALMWFVRTNSELENKIISIERLDEYCRLKSEAPWFLTHDNFYHNWPQRGNIDFYGYSTRYAEGLDLVLKDVNLHIESHEKVGIVGRTGAGKSSITMALFRIIEPVQGSIVIDNIDITTVGLHCLRSKLTIIPQDPVVFTGTLRMNVDPNNEYKDEDIWESLDKAHLKTFVSNLSEGLEYDLEEGGANFSAGQRQLLCLARALLKKTKILVLDEATASVDMDTDSLIQNTIRTAFNNDTVITIAHRLNTIIDYDKIVVMESGSIREVGNPKILLKDPDSTFYQMCKDAGLI</sequence>
<dbReference type="InterPro" id="IPR011527">
    <property type="entry name" value="ABC1_TM_dom"/>
</dbReference>
<feature type="region of interest" description="Disordered" evidence="16">
    <location>
        <begin position="1219"/>
        <end position="1270"/>
    </location>
</feature>
<feature type="domain" description="ABC transporter" evidence="20">
    <location>
        <begin position="1633"/>
        <end position="1867"/>
    </location>
</feature>
<feature type="transmembrane region" description="Helical" evidence="17">
    <location>
        <begin position="562"/>
        <end position="584"/>
    </location>
</feature>
<dbReference type="EC" id="7.6.2.3" evidence="14"/>
<evidence type="ECO:0000256" key="3">
    <source>
        <dbReference type="ARBA" id="ARBA00009726"/>
    </source>
</evidence>
<dbReference type="GO" id="GO:0005774">
    <property type="term" value="C:vacuolar membrane"/>
    <property type="evidence" value="ECO:0007669"/>
    <property type="project" value="UniProtKB-SubCell"/>
</dbReference>
<feature type="transmembrane region" description="Helical" evidence="17">
    <location>
        <begin position="1541"/>
        <end position="1559"/>
    </location>
</feature>
<dbReference type="SUPFAM" id="SSF90123">
    <property type="entry name" value="ABC transporter transmembrane region"/>
    <property type="match status" value="2"/>
</dbReference>
<dbReference type="PROSITE" id="PS50929">
    <property type="entry name" value="ABC_TM1F"/>
    <property type="match status" value="2"/>
</dbReference>
<keyword evidence="9" id="KW-0067">ATP-binding</keyword>
<dbReference type="CDD" id="cd18603">
    <property type="entry name" value="ABC_6TM_MRP1_2_3_6_D2_like"/>
    <property type="match status" value="1"/>
</dbReference>
<dbReference type="Pfam" id="PF00005">
    <property type="entry name" value="ABC_tran"/>
    <property type="match status" value="2"/>
</dbReference>
<feature type="transmembrane region" description="Helical" evidence="17">
    <location>
        <begin position="709"/>
        <end position="727"/>
    </location>
</feature>
<dbReference type="PANTHER" id="PTHR24223">
    <property type="entry name" value="ATP-BINDING CASSETTE SUB-FAMILY C"/>
    <property type="match status" value="1"/>
</dbReference>
<keyword evidence="12" id="KW-0234">DNA repair</keyword>
<dbReference type="Pfam" id="PF00627">
    <property type="entry name" value="UBA"/>
    <property type="match status" value="2"/>
</dbReference>
<evidence type="ECO:0000256" key="5">
    <source>
        <dbReference type="ARBA" id="ARBA00022692"/>
    </source>
</evidence>
<evidence type="ECO:0000256" key="1">
    <source>
        <dbReference type="ARBA" id="ARBA00004123"/>
    </source>
</evidence>
<dbReference type="FunFam" id="1.10.8.10:FF:000003">
    <property type="entry name" value="UV excision repair protein RAD23 homolog"/>
    <property type="match status" value="1"/>
</dbReference>
<dbReference type="InterPro" id="IPR000626">
    <property type="entry name" value="Ubiquitin-like_dom"/>
</dbReference>
<dbReference type="Gene3D" id="1.10.8.10">
    <property type="entry name" value="DNA helicase RuvA subunit, C-terminal domain"/>
    <property type="match status" value="2"/>
</dbReference>
<comment type="catalytic activity">
    <reaction evidence="15">
        <text>leukotriene C4(in) + ATP + H2O = leukotriene C4(out) + ADP + phosphate + H(+)</text>
        <dbReference type="Rhea" id="RHEA:38963"/>
        <dbReference type="ChEBI" id="CHEBI:15377"/>
        <dbReference type="ChEBI" id="CHEBI:15378"/>
        <dbReference type="ChEBI" id="CHEBI:30616"/>
        <dbReference type="ChEBI" id="CHEBI:43474"/>
        <dbReference type="ChEBI" id="CHEBI:57973"/>
        <dbReference type="ChEBI" id="CHEBI:456216"/>
    </reaction>
    <physiologicalReaction direction="left-to-right" evidence="15">
        <dbReference type="Rhea" id="RHEA:38964"/>
    </physiologicalReaction>
</comment>
<evidence type="ECO:0000256" key="2">
    <source>
        <dbReference type="ARBA" id="ARBA00004128"/>
    </source>
</evidence>
<dbReference type="InterPro" id="IPR036640">
    <property type="entry name" value="ABC1_TM_sf"/>
</dbReference>
<dbReference type="InterPro" id="IPR004806">
    <property type="entry name" value="Rad23"/>
</dbReference>
<dbReference type="InterPro" id="IPR050173">
    <property type="entry name" value="ABC_transporter_C-like"/>
</dbReference>
<feature type="domain" description="Ubiquitin-like" evidence="19">
    <location>
        <begin position="1"/>
        <end position="78"/>
    </location>
</feature>
<feature type="transmembrane region" description="Helical" evidence="17">
    <location>
        <begin position="1484"/>
        <end position="1508"/>
    </location>
</feature>
<dbReference type="Gene3D" id="3.40.50.300">
    <property type="entry name" value="P-loop containing nucleotide triphosphate hydrolases"/>
    <property type="match status" value="2"/>
</dbReference>
<dbReference type="GO" id="GO:0006289">
    <property type="term" value="P:nucleotide-excision repair"/>
    <property type="evidence" value="ECO:0007669"/>
    <property type="project" value="InterPro"/>
</dbReference>
<dbReference type="Pfam" id="PF24357">
    <property type="entry name" value="TMD0_ABC"/>
    <property type="match status" value="1"/>
</dbReference>
<evidence type="ECO:0000256" key="6">
    <source>
        <dbReference type="ARBA" id="ARBA00022737"/>
    </source>
</evidence>
<feature type="compositionally biased region" description="Low complexity" evidence="16">
    <location>
        <begin position="90"/>
        <end position="101"/>
    </location>
</feature>
<dbReference type="Proteomes" id="UP000807504">
    <property type="component" value="Unassembled WGS sequence"/>
</dbReference>
<evidence type="ECO:0000256" key="8">
    <source>
        <dbReference type="ARBA" id="ARBA00022763"/>
    </source>
</evidence>
<dbReference type="SUPFAM" id="SSF54236">
    <property type="entry name" value="Ubiquitin-like"/>
    <property type="match status" value="1"/>
</dbReference>
<dbReference type="GO" id="GO:0016887">
    <property type="term" value="F:ATP hydrolysis activity"/>
    <property type="evidence" value="ECO:0007669"/>
    <property type="project" value="InterPro"/>
</dbReference>
<feature type="transmembrane region" description="Helical" evidence="17">
    <location>
        <begin position="734"/>
        <end position="754"/>
    </location>
</feature>
<feature type="domain" description="UBA" evidence="18">
    <location>
        <begin position="302"/>
        <end position="342"/>
    </location>
</feature>
<feature type="transmembrane region" description="Helical" evidence="17">
    <location>
        <begin position="462"/>
        <end position="486"/>
    </location>
</feature>
<reference evidence="22" key="1">
    <citation type="journal article" date="2020" name="bioRxiv">
        <title>Chromosome-level reference genome of the European wasp spider Argiope bruennichi: a resource for studies on range expansion and evolutionary adaptation.</title>
        <authorList>
            <person name="Sheffer M.M."/>
            <person name="Hoppe A."/>
            <person name="Krehenwinkel H."/>
            <person name="Uhl G."/>
            <person name="Kuss A.W."/>
            <person name="Jensen L."/>
            <person name="Jensen C."/>
            <person name="Gillespie R.G."/>
            <person name="Hoff K.J."/>
            <person name="Prost S."/>
        </authorList>
    </citation>
    <scope>NUCLEOTIDE SEQUENCE</scope>
</reference>
<dbReference type="InterPro" id="IPR009060">
    <property type="entry name" value="UBA-like_sf"/>
</dbReference>
<dbReference type="Pfam" id="PF00240">
    <property type="entry name" value="ubiquitin"/>
    <property type="match status" value="1"/>
</dbReference>
<keyword evidence="11 17" id="KW-0472">Membrane</keyword>
<reference evidence="22" key="2">
    <citation type="submission" date="2020-06" db="EMBL/GenBank/DDBJ databases">
        <authorList>
            <person name="Sheffer M."/>
        </authorList>
    </citation>
    <scope>NUCLEOTIDE SEQUENCE</scope>
</reference>
<evidence type="ECO:0000256" key="4">
    <source>
        <dbReference type="ARBA" id="ARBA00022448"/>
    </source>
</evidence>
<dbReference type="Pfam" id="PF00664">
    <property type="entry name" value="ABC_membrane"/>
    <property type="match status" value="2"/>
</dbReference>
<dbReference type="InterPro" id="IPR027417">
    <property type="entry name" value="P-loop_NTPase"/>
</dbReference>
<proteinExistence type="inferred from homology"/>
<evidence type="ECO:0000256" key="17">
    <source>
        <dbReference type="SAM" id="Phobius"/>
    </source>
</evidence>
<feature type="transmembrane region" description="Helical" evidence="17">
    <location>
        <begin position="1388"/>
        <end position="1412"/>
    </location>
</feature>
<keyword evidence="6" id="KW-0677">Repeat</keyword>
<dbReference type="InterPro" id="IPR029071">
    <property type="entry name" value="Ubiquitin-like_domsf"/>
</dbReference>
<feature type="region of interest" description="Disordered" evidence="16">
    <location>
        <begin position="82"/>
        <end position="104"/>
    </location>
</feature>
<organism evidence="22 23">
    <name type="scientific">Argiope bruennichi</name>
    <name type="common">Wasp spider</name>
    <name type="synonym">Aranea bruennichi</name>
    <dbReference type="NCBI Taxonomy" id="94029"/>
    <lineage>
        <taxon>Eukaryota</taxon>
        <taxon>Metazoa</taxon>
        <taxon>Ecdysozoa</taxon>
        <taxon>Arthropoda</taxon>
        <taxon>Chelicerata</taxon>
        <taxon>Arachnida</taxon>
        <taxon>Araneae</taxon>
        <taxon>Araneomorphae</taxon>
        <taxon>Entelegynae</taxon>
        <taxon>Araneoidea</taxon>
        <taxon>Araneidae</taxon>
        <taxon>Argiope</taxon>
    </lineage>
</organism>
<dbReference type="SMART" id="SM00165">
    <property type="entry name" value="UBA"/>
    <property type="match status" value="2"/>
</dbReference>
<dbReference type="CDD" id="cd03250">
    <property type="entry name" value="ABCC_MRP_domain1"/>
    <property type="match status" value="1"/>
</dbReference>
<feature type="transmembrane region" description="Helical" evidence="17">
    <location>
        <begin position="1338"/>
        <end position="1356"/>
    </location>
</feature>
<accession>A0A8T0FA62</accession>
<evidence type="ECO:0000259" key="21">
    <source>
        <dbReference type="PROSITE" id="PS50929"/>
    </source>
</evidence>
<keyword evidence="4" id="KW-0813">Transport</keyword>
<dbReference type="CDD" id="cd14281">
    <property type="entry name" value="UBA2_Rad23_like"/>
    <property type="match status" value="1"/>
</dbReference>
<dbReference type="FunFam" id="1.20.1560.10:FF:000006">
    <property type="entry name" value="ATP-binding cassette, sub-family C (CFTR/MRP), member 9"/>
    <property type="match status" value="1"/>
</dbReference>
<feature type="transmembrane region" description="Helical" evidence="17">
    <location>
        <begin position="897"/>
        <end position="921"/>
    </location>
</feature>
<feature type="region of interest" description="Disordered" evidence="16">
    <location>
        <begin position="148"/>
        <end position="196"/>
    </location>
</feature>
<dbReference type="PROSITE" id="PS00211">
    <property type="entry name" value="ABC_TRANSPORTER_1"/>
    <property type="match status" value="2"/>
</dbReference>
<evidence type="ECO:0000256" key="10">
    <source>
        <dbReference type="ARBA" id="ARBA00022989"/>
    </source>
</evidence>
<dbReference type="InterPro" id="IPR003439">
    <property type="entry name" value="ABC_transporter-like_ATP-bd"/>
</dbReference>
<evidence type="ECO:0000256" key="14">
    <source>
        <dbReference type="ARBA" id="ARBA00024220"/>
    </source>
</evidence>
<evidence type="ECO:0000256" key="11">
    <source>
        <dbReference type="ARBA" id="ARBA00023136"/>
    </source>
</evidence>
<keyword evidence="5 17" id="KW-0812">Transmembrane</keyword>
<evidence type="ECO:0000259" key="20">
    <source>
        <dbReference type="PROSITE" id="PS50893"/>
    </source>
</evidence>
<dbReference type="SUPFAM" id="SSF52540">
    <property type="entry name" value="P-loop containing nucleoside triphosphate hydrolases"/>
    <property type="match status" value="2"/>
</dbReference>
<evidence type="ECO:0000259" key="19">
    <source>
        <dbReference type="PROSITE" id="PS50053"/>
    </source>
</evidence>
<name>A0A8T0FA62_ARGBR</name>
<evidence type="ECO:0000259" key="18">
    <source>
        <dbReference type="PROSITE" id="PS50030"/>
    </source>
</evidence>
<feature type="transmembrane region" description="Helical" evidence="17">
    <location>
        <begin position="786"/>
        <end position="809"/>
    </location>
</feature>
<dbReference type="PROSITE" id="PS50053">
    <property type="entry name" value="UBIQUITIN_2"/>
    <property type="match status" value="1"/>
</dbReference>
<protein>
    <recommendedName>
        <fullName evidence="14">ABC-type glutathione-S-conjugate transporter</fullName>
        <ecNumber evidence="14">7.6.2.3</ecNumber>
    </recommendedName>
</protein>
<comment type="caution">
    <text evidence="22">The sequence shown here is derived from an EMBL/GenBank/DDBJ whole genome shotgun (WGS) entry which is preliminary data.</text>
</comment>
<feature type="transmembrane region" description="Helical" evidence="17">
    <location>
        <begin position="816"/>
        <end position="835"/>
    </location>
</feature>
<dbReference type="GO" id="GO:0015431">
    <property type="term" value="F:ABC-type glutathione S-conjugate transporter activity"/>
    <property type="evidence" value="ECO:0007669"/>
    <property type="project" value="UniProtKB-EC"/>
</dbReference>
<evidence type="ECO:0000256" key="15">
    <source>
        <dbReference type="ARBA" id="ARBA00047523"/>
    </source>
</evidence>
<evidence type="ECO:0000313" key="22">
    <source>
        <dbReference type="EMBL" id="KAF8785843.1"/>
    </source>
</evidence>
<dbReference type="PROSITE" id="PS50030">
    <property type="entry name" value="UBA"/>
    <property type="match status" value="2"/>
</dbReference>
<evidence type="ECO:0000313" key="23">
    <source>
        <dbReference type="Proteomes" id="UP000807504"/>
    </source>
</evidence>
<dbReference type="GO" id="GO:0005524">
    <property type="term" value="F:ATP binding"/>
    <property type="evidence" value="ECO:0007669"/>
    <property type="project" value="UniProtKB-KW"/>
</dbReference>
<evidence type="ECO:0000256" key="7">
    <source>
        <dbReference type="ARBA" id="ARBA00022741"/>
    </source>
</evidence>
<keyword evidence="7" id="KW-0547">Nucleotide-binding</keyword>
<keyword evidence="23" id="KW-1185">Reference proteome</keyword>
<dbReference type="Gene3D" id="3.10.20.90">
    <property type="entry name" value="Phosphatidylinositol 3-kinase Catalytic Subunit, Chain A, domain 1"/>
    <property type="match status" value="1"/>
</dbReference>
<dbReference type="SMART" id="SM00213">
    <property type="entry name" value="UBQ"/>
    <property type="match status" value="1"/>
</dbReference>
<dbReference type="InterPro" id="IPR003593">
    <property type="entry name" value="AAA+_ATPase"/>
</dbReference>
<comment type="subcellular location">
    <subcellularLocation>
        <location evidence="1">Nucleus</location>
    </subcellularLocation>
    <subcellularLocation>
        <location evidence="2">Vacuole membrane</location>
        <topology evidence="2">Multi-pass membrane protein</topology>
    </subcellularLocation>
</comment>
<keyword evidence="13" id="KW-0539">Nucleus</keyword>
<feature type="transmembrane region" description="Helical" evidence="17">
    <location>
        <begin position="530"/>
        <end position="550"/>
    </location>
</feature>
<feature type="transmembrane region" description="Helical" evidence="17">
    <location>
        <begin position="428"/>
        <end position="450"/>
    </location>
</feature>
<dbReference type="FunFam" id="1.10.8.10:FF:000002">
    <property type="entry name" value="UV excision repair protein RAD23 homolog"/>
    <property type="match status" value="1"/>
</dbReference>
<evidence type="ECO:0000256" key="16">
    <source>
        <dbReference type="SAM" id="MobiDB-lite"/>
    </source>
</evidence>
<evidence type="ECO:0000256" key="9">
    <source>
        <dbReference type="ARBA" id="ARBA00022840"/>
    </source>
</evidence>
<dbReference type="Gene3D" id="1.20.1560.10">
    <property type="entry name" value="ABC transporter type 1, transmembrane domain"/>
    <property type="match status" value="2"/>
</dbReference>
<gene>
    <name evidence="22" type="ORF">HNY73_011345</name>
</gene>
<comment type="similarity">
    <text evidence="3">Belongs to the ABC transporter superfamily. ABCC family. Conjugate transporter (TC 3.A.1.208) subfamily.</text>
</comment>
<dbReference type="CDD" id="cd03244">
    <property type="entry name" value="ABCC_MRP_domain2"/>
    <property type="match status" value="1"/>
</dbReference>
<evidence type="ECO:0000256" key="13">
    <source>
        <dbReference type="ARBA" id="ARBA00023242"/>
    </source>
</evidence>
<dbReference type="PROSITE" id="PS50893">
    <property type="entry name" value="ABC_TRANSPORTER_2"/>
    <property type="match status" value="2"/>
</dbReference>
<feature type="transmembrane region" description="Helical" evidence="17">
    <location>
        <begin position="498"/>
        <end position="518"/>
    </location>
</feature>
<dbReference type="PANTHER" id="PTHR24223:SF443">
    <property type="entry name" value="MULTIDRUG-RESISTANCE LIKE PROTEIN 1, ISOFORM I"/>
    <property type="match status" value="1"/>
</dbReference>
<dbReference type="PRINTS" id="PR01839">
    <property type="entry name" value="RAD23PROTEIN"/>
</dbReference>
<dbReference type="InterPro" id="IPR015940">
    <property type="entry name" value="UBA"/>
</dbReference>
<keyword evidence="8" id="KW-0227">DNA damage</keyword>
<dbReference type="CDD" id="cd14280">
    <property type="entry name" value="UBA1_Rad23_like"/>
    <property type="match status" value="1"/>
</dbReference>
<feature type="domain" description="ABC transmembrane type-1" evidence="21">
    <location>
        <begin position="1346"/>
        <end position="1596"/>
    </location>
</feature>
<feature type="transmembrane region" description="Helical" evidence="17">
    <location>
        <begin position="672"/>
        <end position="697"/>
    </location>
</feature>
<dbReference type="GO" id="GO:0005634">
    <property type="term" value="C:nucleus"/>
    <property type="evidence" value="ECO:0007669"/>
    <property type="project" value="UniProtKB-SubCell"/>
</dbReference>
<dbReference type="SMART" id="SM00382">
    <property type="entry name" value="AAA"/>
    <property type="match status" value="2"/>
</dbReference>
<feature type="domain" description="ABC transmembrane type-1" evidence="21">
    <location>
        <begin position="677"/>
        <end position="958"/>
    </location>
</feature>
<dbReference type="FunFam" id="3.40.50.300:FF:000074">
    <property type="entry name" value="Multidrug resistance-associated protein 5 isoform 1"/>
    <property type="match status" value="1"/>
</dbReference>
<feature type="compositionally biased region" description="Polar residues" evidence="16">
    <location>
        <begin position="156"/>
        <end position="167"/>
    </location>
</feature>
<feature type="transmembrane region" description="Helical" evidence="17">
    <location>
        <begin position="1457"/>
        <end position="1478"/>
    </location>
</feature>
<feature type="transmembrane region" description="Helical" evidence="17">
    <location>
        <begin position="1565"/>
        <end position="1588"/>
    </location>
</feature>
<keyword evidence="10 17" id="KW-1133">Transmembrane helix</keyword>
<dbReference type="CDD" id="cd01805">
    <property type="entry name" value="Ubl_Rad23"/>
    <property type="match status" value="1"/>
</dbReference>
<dbReference type="InterPro" id="IPR017871">
    <property type="entry name" value="ABC_transporter-like_CS"/>
</dbReference>
<dbReference type="InterPro" id="IPR056227">
    <property type="entry name" value="TMD0_ABC"/>
</dbReference>
<dbReference type="SUPFAM" id="SSF46934">
    <property type="entry name" value="UBA-like"/>
    <property type="match status" value="2"/>
</dbReference>
<feature type="domain" description="UBA" evidence="18">
    <location>
        <begin position="110"/>
        <end position="150"/>
    </location>
</feature>